<dbReference type="InterPro" id="IPR009061">
    <property type="entry name" value="DNA-bd_dom_put_sf"/>
</dbReference>
<evidence type="ECO:0000256" key="8">
    <source>
        <dbReference type="ARBA" id="ARBA00022917"/>
    </source>
</evidence>
<evidence type="ECO:0000256" key="10">
    <source>
        <dbReference type="ARBA" id="ARBA00049255"/>
    </source>
</evidence>
<reference evidence="14 15" key="1">
    <citation type="journal article" date="2015" name="Biol. Direct">
        <title>Babela massiliensis, a representative of a widespread bacterial phylum with unusual adaptations to parasitism in amoebae.</title>
        <authorList>
            <person name="Pagnier I."/>
            <person name="Yutin N."/>
            <person name="Croce O."/>
            <person name="Makarova K.S."/>
            <person name="Wolf Y.I."/>
            <person name="Benamar S."/>
            <person name="Raoult D."/>
            <person name="Koonin E.V."/>
            <person name="La Scola B."/>
        </authorList>
    </citation>
    <scope>NUCLEOTIDE SEQUENCE [LARGE SCALE GENOMIC DNA]</scope>
    <source>
        <strain evidence="15">BABL1</strain>
    </source>
</reference>
<dbReference type="Pfam" id="PF17759">
    <property type="entry name" value="tRNA_synthFbeta"/>
    <property type="match status" value="1"/>
</dbReference>
<dbReference type="EMBL" id="HG793133">
    <property type="protein sequence ID" value="CDK30959.1"/>
    <property type="molecule type" value="Genomic_DNA"/>
</dbReference>
<evidence type="ECO:0000313" key="15">
    <source>
        <dbReference type="Proteomes" id="UP000018769"/>
    </source>
</evidence>
<dbReference type="Gene3D" id="3.30.56.10">
    <property type="match status" value="2"/>
</dbReference>
<dbReference type="HOGENOM" id="CLU_016891_0_0_7"/>
<dbReference type="EC" id="6.1.1.20" evidence="11"/>
<comment type="catalytic activity">
    <reaction evidence="10 11">
        <text>tRNA(Phe) + L-phenylalanine + ATP = L-phenylalanyl-tRNA(Phe) + AMP + diphosphate + H(+)</text>
        <dbReference type="Rhea" id="RHEA:19413"/>
        <dbReference type="Rhea" id="RHEA-COMP:9668"/>
        <dbReference type="Rhea" id="RHEA-COMP:9699"/>
        <dbReference type="ChEBI" id="CHEBI:15378"/>
        <dbReference type="ChEBI" id="CHEBI:30616"/>
        <dbReference type="ChEBI" id="CHEBI:33019"/>
        <dbReference type="ChEBI" id="CHEBI:58095"/>
        <dbReference type="ChEBI" id="CHEBI:78442"/>
        <dbReference type="ChEBI" id="CHEBI:78531"/>
        <dbReference type="ChEBI" id="CHEBI:456215"/>
        <dbReference type="EC" id="6.1.1.20"/>
    </reaction>
</comment>
<dbReference type="GO" id="GO:0000287">
    <property type="term" value="F:magnesium ion binding"/>
    <property type="evidence" value="ECO:0007669"/>
    <property type="project" value="UniProtKB-UniRule"/>
</dbReference>
<keyword evidence="11" id="KW-0963">Cytoplasm</keyword>
<dbReference type="GO" id="GO:0005524">
    <property type="term" value="F:ATP binding"/>
    <property type="evidence" value="ECO:0007669"/>
    <property type="project" value="UniProtKB-UniRule"/>
</dbReference>
<name>V6DHD8_9BACT</name>
<dbReference type="NCBIfam" id="TIGR00472">
    <property type="entry name" value="pheT_bact"/>
    <property type="match status" value="1"/>
</dbReference>
<keyword evidence="8 11" id="KW-0648">Protein biosynthesis</keyword>
<dbReference type="PANTHER" id="PTHR10947">
    <property type="entry name" value="PHENYLALANYL-TRNA SYNTHETASE BETA CHAIN AND LEUCINE-RICH REPEAT-CONTAINING PROTEIN 47"/>
    <property type="match status" value="1"/>
</dbReference>
<dbReference type="InterPro" id="IPR036690">
    <property type="entry name" value="Fdx_antiC-bd_sf"/>
</dbReference>
<dbReference type="GO" id="GO:0003723">
    <property type="term" value="F:RNA binding"/>
    <property type="evidence" value="ECO:0007669"/>
    <property type="project" value="InterPro"/>
</dbReference>
<dbReference type="InterPro" id="IPR005121">
    <property type="entry name" value="Fdx_antiC-bd"/>
</dbReference>
<dbReference type="SUPFAM" id="SSF54991">
    <property type="entry name" value="Anticodon-binding domain of PheRS"/>
    <property type="match status" value="1"/>
</dbReference>
<dbReference type="GO" id="GO:0009328">
    <property type="term" value="C:phenylalanine-tRNA ligase complex"/>
    <property type="evidence" value="ECO:0007669"/>
    <property type="project" value="TreeGrafter"/>
</dbReference>
<dbReference type="InterPro" id="IPR004532">
    <property type="entry name" value="Phe-tRNA-ligase_IIc_bsu_bact"/>
</dbReference>
<dbReference type="Pfam" id="PF03484">
    <property type="entry name" value="B5"/>
    <property type="match status" value="1"/>
</dbReference>
<evidence type="ECO:0000256" key="1">
    <source>
        <dbReference type="ARBA" id="ARBA00008653"/>
    </source>
</evidence>
<dbReference type="InterPro" id="IPR005146">
    <property type="entry name" value="B3/B4_tRNA-bd"/>
</dbReference>
<feature type="domain" description="FDX-ACB" evidence="12">
    <location>
        <begin position="704"/>
        <end position="794"/>
    </location>
</feature>
<evidence type="ECO:0000256" key="11">
    <source>
        <dbReference type="HAMAP-Rule" id="MF_00283"/>
    </source>
</evidence>
<feature type="binding site" evidence="11">
    <location>
        <position position="470"/>
    </location>
    <ligand>
        <name>Mg(2+)</name>
        <dbReference type="ChEBI" id="CHEBI:18420"/>
        <note>shared with alpha subunit</note>
    </ligand>
</feature>
<keyword evidence="3 11" id="KW-0436">Ligase</keyword>
<comment type="subcellular location">
    <subcellularLocation>
        <location evidence="11">Cytoplasm</location>
    </subcellularLocation>
</comment>
<evidence type="ECO:0000256" key="7">
    <source>
        <dbReference type="ARBA" id="ARBA00022842"/>
    </source>
</evidence>
<evidence type="ECO:0000313" key="14">
    <source>
        <dbReference type="EMBL" id="CDK30959.1"/>
    </source>
</evidence>
<dbReference type="SUPFAM" id="SSF46955">
    <property type="entry name" value="Putative DNA-binding domain"/>
    <property type="match status" value="1"/>
</dbReference>
<dbReference type="HAMAP" id="MF_00283">
    <property type="entry name" value="Phe_tRNA_synth_beta1"/>
    <property type="match status" value="1"/>
</dbReference>
<comment type="cofactor">
    <cofactor evidence="11">
        <name>Mg(2+)</name>
        <dbReference type="ChEBI" id="CHEBI:18420"/>
    </cofactor>
    <text evidence="11">Binds 2 magnesium ions per tetramer.</text>
</comment>
<comment type="similarity">
    <text evidence="1 11">Belongs to the phenylalanyl-tRNA synthetase beta subunit family. Type 1 subfamily.</text>
</comment>
<dbReference type="Pfam" id="PF03147">
    <property type="entry name" value="FDX-ACB"/>
    <property type="match status" value="1"/>
</dbReference>
<dbReference type="eggNOG" id="COG0072">
    <property type="taxonomic scope" value="Bacteria"/>
</dbReference>
<dbReference type="KEGG" id="dpb:BABL1_gene_93"/>
<dbReference type="RefSeq" id="WP_023792897.1">
    <property type="nucleotide sequence ID" value="NC_023003.1"/>
</dbReference>
<organism evidence="14 15">
    <name type="scientific">Candidatus Babela massiliensis</name>
    <dbReference type="NCBI Taxonomy" id="673862"/>
    <lineage>
        <taxon>Bacteria</taxon>
        <taxon>Candidatus Babelota</taxon>
        <taxon>Candidatus Babeliae</taxon>
        <taxon>Candidatus Babeliales</taxon>
        <taxon>Candidatus Babeliaceae</taxon>
        <taxon>Candidatus Babela</taxon>
    </lineage>
</organism>
<keyword evidence="4 11" id="KW-0479">Metal-binding</keyword>
<evidence type="ECO:0000256" key="9">
    <source>
        <dbReference type="ARBA" id="ARBA00023146"/>
    </source>
</evidence>
<dbReference type="InterPro" id="IPR020825">
    <property type="entry name" value="Phe-tRNA_synthase-like_B3/B4"/>
</dbReference>
<feature type="domain" description="B5" evidence="13">
    <location>
        <begin position="401"/>
        <end position="483"/>
    </location>
</feature>
<proteinExistence type="inferred from homology"/>
<dbReference type="SMART" id="SM00896">
    <property type="entry name" value="FDX-ACB"/>
    <property type="match status" value="1"/>
</dbReference>
<dbReference type="SMART" id="SM00873">
    <property type="entry name" value="B3_4"/>
    <property type="match status" value="1"/>
</dbReference>
<dbReference type="InterPro" id="IPR045060">
    <property type="entry name" value="Phe-tRNA-ligase_IIc_bsu"/>
</dbReference>
<dbReference type="Pfam" id="PF03483">
    <property type="entry name" value="B3_4"/>
    <property type="match status" value="1"/>
</dbReference>
<dbReference type="Gene3D" id="3.30.930.10">
    <property type="entry name" value="Bira Bifunctional Protein, Domain 2"/>
    <property type="match status" value="1"/>
</dbReference>
<feature type="binding site" evidence="11">
    <location>
        <position position="461"/>
    </location>
    <ligand>
        <name>Mg(2+)</name>
        <dbReference type="ChEBI" id="CHEBI:18420"/>
        <note>shared with alpha subunit</note>
    </ligand>
</feature>
<dbReference type="OrthoDB" id="9805455at2"/>
<evidence type="ECO:0000259" key="12">
    <source>
        <dbReference type="PROSITE" id="PS51447"/>
    </source>
</evidence>
<dbReference type="Gene3D" id="3.50.40.10">
    <property type="entry name" value="Phenylalanyl-trna Synthetase, Chain B, domain 3"/>
    <property type="match status" value="1"/>
</dbReference>
<evidence type="ECO:0000259" key="13">
    <source>
        <dbReference type="PROSITE" id="PS51483"/>
    </source>
</evidence>
<evidence type="ECO:0000256" key="2">
    <source>
        <dbReference type="ARBA" id="ARBA00011209"/>
    </source>
</evidence>
<feature type="binding site" evidence="11">
    <location>
        <position position="467"/>
    </location>
    <ligand>
        <name>Mg(2+)</name>
        <dbReference type="ChEBI" id="CHEBI:18420"/>
        <note>shared with alpha subunit</note>
    </ligand>
</feature>
<dbReference type="InterPro" id="IPR005147">
    <property type="entry name" value="tRNA_synthase_B5-dom"/>
</dbReference>
<keyword evidence="9 11" id="KW-0030">Aminoacyl-tRNA synthetase</keyword>
<dbReference type="Proteomes" id="UP000018769">
    <property type="component" value="Chromosome I"/>
</dbReference>
<dbReference type="STRING" id="673862.BABL1_gene_93"/>
<gene>
    <name evidence="11 14" type="primary">pheT</name>
    <name evidence="14" type="ORF">BABL1_gene_93</name>
</gene>
<dbReference type="PANTHER" id="PTHR10947:SF0">
    <property type="entry name" value="PHENYLALANINE--TRNA LIGASE BETA SUBUNIT"/>
    <property type="match status" value="1"/>
</dbReference>
<keyword evidence="6 11" id="KW-0067">ATP-binding</keyword>
<dbReference type="PROSITE" id="PS51447">
    <property type="entry name" value="FDX_ACB"/>
    <property type="match status" value="1"/>
</dbReference>
<protein>
    <recommendedName>
        <fullName evidence="11">Phenylalanine--tRNA ligase beta subunit</fullName>
        <ecNumber evidence="11">6.1.1.20</ecNumber>
    </recommendedName>
    <alternativeName>
        <fullName evidence="11">Phenylalanyl-tRNA synthetase beta subunit</fullName>
        <shortName evidence="11">PheRS</shortName>
    </alternativeName>
</protein>
<dbReference type="InterPro" id="IPR041616">
    <property type="entry name" value="PheRS_beta_core"/>
</dbReference>
<dbReference type="SUPFAM" id="SSF56037">
    <property type="entry name" value="PheT/TilS domain"/>
    <property type="match status" value="1"/>
</dbReference>
<evidence type="ECO:0000256" key="5">
    <source>
        <dbReference type="ARBA" id="ARBA00022741"/>
    </source>
</evidence>
<keyword evidence="15" id="KW-1185">Reference proteome</keyword>
<keyword evidence="7 11" id="KW-0460">Magnesium</keyword>
<dbReference type="SUPFAM" id="SSF55681">
    <property type="entry name" value="Class II aaRS and biotin synthetases"/>
    <property type="match status" value="1"/>
</dbReference>
<dbReference type="SMART" id="SM00874">
    <property type="entry name" value="B5"/>
    <property type="match status" value="1"/>
</dbReference>
<evidence type="ECO:0000256" key="3">
    <source>
        <dbReference type="ARBA" id="ARBA00022598"/>
    </source>
</evidence>
<dbReference type="GO" id="GO:0004826">
    <property type="term" value="F:phenylalanine-tRNA ligase activity"/>
    <property type="evidence" value="ECO:0007669"/>
    <property type="project" value="UniProtKB-UniRule"/>
</dbReference>
<dbReference type="GO" id="GO:0006432">
    <property type="term" value="P:phenylalanyl-tRNA aminoacylation"/>
    <property type="evidence" value="ECO:0007669"/>
    <property type="project" value="UniProtKB-UniRule"/>
</dbReference>
<feature type="binding site" evidence="11">
    <location>
        <position position="471"/>
    </location>
    <ligand>
        <name>Mg(2+)</name>
        <dbReference type="ChEBI" id="CHEBI:18420"/>
        <note>shared with alpha subunit</note>
    </ligand>
</feature>
<comment type="subunit">
    <text evidence="2 11">Tetramer of two alpha and two beta subunits.</text>
</comment>
<dbReference type="PROSITE" id="PS51483">
    <property type="entry name" value="B5"/>
    <property type="match status" value="1"/>
</dbReference>
<evidence type="ECO:0000256" key="4">
    <source>
        <dbReference type="ARBA" id="ARBA00022723"/>
    </source>
</evidence>
<dbReference type="PATRIC" id="fig|673862.3.peg.849"/>
<evidence type="ECO:0000256" key="6">
    <source>
        <dbReference type="ARBA" id="ARBA00022840"/>
    </source>
</evidence>
<dbReference type="Gene3D" id="3.30.70.380">
    <property type="entry name" value="Ferrodoxin-fold anticodon-binding domain"/>
    <property type="match status" value="1"/>
</dbReference>
<accession>V6DHD8</accession>
<dbReference type="InterPro" id="IPR045864">
    <property type="entry name" value="aa-tRNA-synth_II/BPL/LPL"/>
</dbReference>
<dbReference type="AlphaFoldDB" id="V6DHD8"/>
<sequence>MKLSMRWIFDHIDLGSLKLEDINIKELVDLFSLNSAEIESLDYVNTSLDRLTLAQVKSIDNMQAILYSPELKKEIILPLEKDILLNSVYLIKQDHQNFYRATLKDLGSSNTTLLPNVYVSDEDLSGNWKKDFEVTDYIIEVSNTTITNRPDMWSHRGFAREFTVLLNKQLLPENKILSQRNIKNYSNLQVLKSNVESDNPFIIEIDSGNCAYACRRFAGLYFKEIENIPSLLNMATRLLRVNAKPINMIVDLTNYVMFDLSQPMHAFDAKKIESKRILARCAWDGEKIELLDNSEVALNSKDYVITDGEEPIALAGIMGGSSTAVSVKTDSIFLESANFDPVTIRQTSTRIKKRTEASSRFEKNLDPNQNTQAILRFLKLLDDNHVKYKASESIISLGNEYGEKVIKVDYKFILNKLGIEVSVDRIEDILVNLDFGIKLEKDIKDNSIFFIITVPTFRSKDIAIKEDIVEEIARFIGYENFAPKLPLRATLPFDISNIMSIRTIKKYMAFGIKMNEAQSYSFFDEEFLKELNYEPKDYLEIQNPQSQNYKRLITSLVPNLFKCISTNIDKLSNLRFFELNRVWFIDNEHNNKQAVEFLELSGIFYDHKSQIDFYEHKALINSLFDLLNISIEWKKPDAESNLEPWYDINKTALLVYKDRIIGQAGVADQIFLNKFVPGYAFIFELDANFLTNIKNQIYKFKPLIKYPEVHFDVSLLINQEVNVDSILKVIKNSNNKIHEVALIDMFHKEEWGKEKSLTFRLTIYDENKTLVKEEIDEVTFSVLSNLRALGAQIR</sequence>
<keyword evidence="5 11" id="KW-0547">Nucleotide-binding</keyword>